<dbReference type="PANTHER" id="PTHR19433">
    <property type="entry name" value="T-CELL RECEPTOR ALPHA CHAIN V REGION-RELATED"/>
    <property type="match status" value="1"/>
</dbReference>
<dbReference type="GO" id="GO:0002376">
    <property type="term" value="P:immune system process"/>
    <property type="evidence" value="ECO:0007669"/>
    <property type="project" value="UniProtKB-KW"/>
</dbReference>
<dbReference type="GeneID" id="120046933"/>
<keyword evidence="9" id="KW-1133">Transmembrane helix</keyword>
<evidence type="ECO:0000313" key="11">
    <source>
        <dbReference type="Proteomes" id="UP000808372"/>
    </source>
</evidence>
<organism evidence="11 12">
    <name type="scientific">Salvelinus namaycush</name>
    <name type="common">Lake trout</name>
    <name type="synonym">Salmo namaycush</name>
    <dbReference type="NCBI Taxonomy" id="8040"/>
    <lineage>
        <taxon>Eukaryota</taxon>
        <taxon>Metazoa</taxon>
        <taxon>Chordata</taxon>
        <taxon>Craniata</taxon>
        <taxon>Vertebrata</taxon>
        <taxon>Euteleostomi</taxon>
        <taxon>Actinopterygii</taxon>
        <taxon>Neopterygii</taxon>
        <taxon>Teleostei</taxon>
        <taxon>Protacanthopterygii</taxon>
        <taxon>Salmoniformes</taxon>
        <taxon>Salmonidae</taxon>
        <taxon>Salmoninae</taxon>
        <taxon>Salvelinus</taxon>
    </lineage>
</organism>
<evidence type="ECO:0000256" key="5">
    <source>
        <dbReference type="ARBA" id="ARBA00023136"/>
    </source>
</evidence>
<dbReference type="RefSeq" id="XP_038848411.1">
    <property type="nucleotide sequence ID" value="XM_038992483.1"/>
</dbReference>
<feature type="transmembrane region" description="Helical" evidence="9">
    <location>
        <begin position="285"/>
        <end position="305"/>
    </location>
</feature>
<reference evidence="12" key="1">
    <citation type="submission" date="2025-08" db="UniProtKB">
        <authorList>
            <consortium name="RefSeq"/>
        </authorList>
    </citation>
    <scope>IDENTIFICATION</scope>
    <source>
        <tissue evidence="12">White muscle</tissue>
    </source>
</reference>
<evidence type="ECO:0000256" key="7">
    <source>
        <dbReference type="ARBA" id="ARBA00023180"/>
    </source>
</evidence>
<keyword evidence="5 9" id="KW-0472">Membrane</keyword>
<evidence type="ECO:0000256" key="9">
    <source>
        <dbReference type="SAM" id="Phobius"/>
    </source>
</evidence>
<dbReference type="SMART" id="SM00409">
    <property type="entry name" value="IG"/>
    <property type="match status" value="2"/>
</dbReference>
<name>A0A8U0QPX5_SALNM</name>
<keyword evidence="4" id="KW-0391">Immunity</keyword>
<keyword evidence="9" id="KW-0812">Transmembrane</keyword>
<evidence type="ECO:0000256" key="3">
    <source>
        <dbReference type="ARBA" id="ARBA00022729"/>
    </source>
</evidence>
<dbReference type="SUPFAM" id="SSF48726">
    <property type="entry name" value="Immunoglobulin"/>
    <property type="match status" value="2"/>
</dbReference>
<proteinExistence type="predicted"/>
<keyword evidence="11" id="KW-1185">Reference proteome</keyword>
<gene>
    <name evidence="12" type="primary">LOC120046933</name>
</gene>
<protein>
    <submittedName>
        <fullName evidence="12">Signal-regulatory protein beta-2-like</fullName>
    </submittedName>
</protein>
<keyword evidence="7" id="KW-0325">Glycoprotein</keyword>
<evidence type="ECO:0000313" key="12">
    <source>
        <dbReference type="RefSeq" id="XP_038848411.1"/>
    </source>
</evidence>
<dbReference type="InterPro" id="IPR052051">
    <property type="entry name" value="TCR_complex_component"/>
</dbReference>
<evidence type="ECO:0000259" key="10">
    <source>
        <dbReference type="PROSITE" id="PS50835"/>
    </source>
</evidence>
<sequence length="380" mass="41741">MAGNGEDMLQYSDLSFPQNTTPAKAKSDAMGGESVYSDVNSFDLIQNEEVNQPVPLTTVQLGDSISLSCLFADNKHFQVLYWYKQTIGQMPHVVAAITDSSKPVLSGKFNNLRFKVDKAEDVSHLIISNISTSDEATYYCALGTKYQMDYRNGTFLATNGDSGKRFTKITLEQQPESDLVHPGDSVILQCTVLSETCTGEHRVYWFRAGSGESHPGVIYTPGNRSDECEKSPETPSPTQSCVYSLSKNNLSLSDAGTYYCAVATCGEILFGNGTKLHIEKAAEPVIIALGATLALSVTVIGILVCTRNTRPICEHCYVGASQHIGHGSSTVEQLNSQDEDTDTLNYAALNFSERKTRRGRKKRETPQESVFSDVRYSDWE</sequence>
<dbReference type="CDD" id="cd00099">
    <property type="entry name" value="IgV"/>
    <property type="match status" value="2"/>
</dbReference>
<feature type="region of interest" description="Disordered" evidence="8">
    <location>
        <begin position="355"/>
        <end position="380"/>
    </location>
</feature>
<feature type="domain" description="Ig-like" evidence="10">
    <location>
        <begin position="167"/>
        <end position="262"/>
    </location>
</feature>
<dbReference type="KEGG" id="snh:120046933"/>
<dbReference type="PANTHER" id="PTHR19433:SF111">
    <property type="entry name" value="T CELL RECEPTOR ALPHA VARIABLE 4"/>
    <property type="match status" value="1"/>
</dbReference>
<feature type="domain" description="Ig-like" evidence="10">
    <location>
        <begin position="48"/>
        <end position="140"/>
    </location>
</feature>
<evidence type="ECO:0000256" key="4">
    <source>
        <dbReference type="ARBA" id="ARBA00022859"/>
    </source>
</evidence>
<feature type="region of interest" description="Disordered" evidence="8">
    <location>
        <begin position="1"/>
        <end position="30"/>
    </location>
</feature>
<dbReference type="PROSITE" id="PS50835">
    <property type="entry name" value="IG_LIKE"/>
    <property type="match status" value="2"/>
</dbReference>
<feature type="compositionally biased region" description="Polar residues" evidence="8">
    <location>
        <begin position="12"/>
        <end position="22"/>
    </location>
</feature>
<evidence type="ECO:0000256" key="1">
    <source>
        <dbReference type="ARBA" id="ARBA00004236"/>
    </source>
</evidence>
<keyword evidence="6" id="KW-1015">Disulfide bond</keyword>
<dbReference type="Gene3D" id="2.60.40.10">
    <property type="entry name" value="Immunoglobulins"/>
    <property type="match status" value="2"/>
</dbReference>
<accession>A0A8U0QPX5</accession>
<dbReference type="GO" id="GO:0009617">
    <property type="term" value="P:response to bacterium"/>
    <property type="evidence" value="ECO:0007669"/>
    <property type="project" value="TreeGrafter"/>
</dbReference>
<dbReference type="InterPro" id="IPR036179">
    <property type="entry name" value="Ig-like_dom_sf"/>
</dbReference>
<dbReference type="InterPro" id="IPR007110">
    <property type="entry name" value="Ig-like_dom"/>
</dbReference>
<dbReference type="Proteomes" id="UP000808372">
    <property type="component" value="Chromosome 5"/>
</dbReference>
<keyword evidence="3" id="KW-0732">Signal</keyword>
<dbReference type="SMART" id="SM00406">
    <property type="entry name" value="IGv"/>
    <property type="match status" value="2"/>
</dbReference>
<dbReference type="InterPro" id="IPR013106">
    <property type="entry name" value="Ig_V-set"/>
</dbReference>
<dbReference type="Pfam" id="PF07686">
    <property type="entry name" value="V-set"/>
    <property type="match status" value="2"/>
</dbReference>
<dbReference type="AlphaFoldDB" id="A0A8U0QPX5"/>
<evidence type="ECO:0000256" key="2">
    <source>
        <dbReference type="ARBA" id="ARBA00022475"/>
    </source>
</evidence>
<dbReference type="GO" id="GO:0005886">
    <property type="term" value="C:plasma membrane"/>
    <property type="evidence" value="ECO:0007669"/>
    <property type="project" value="UniProtKB-SubCell"/>
</dbReference>
<evidence type="ECO:0000256" key="6">
    <source>
        <dbReference type="ARBA" id="ARBA00023157"/>
    </source>
</evidence>
<evidence type="ECO:0000256" key="8">
    <source>
        <dbReference type="SAM" id="MobiDB-lite"/>
    </source>
</evidence>
<dbReference type="InterPro" id="IPR003599">
    <property type="entry name" value="Ig_sub"/>
</dbReference>
<dbReference type="InterPro" id="IPR013783">
    <property type="entry name" value="Ig-like_fold"/>
</dbReference>
<comment type="subcellular location">
    <subcellularLocation>
        <location evidence="1">Cell membrane</location>
    </subcellularLocation>
</comment>
<keyword evidence="2" id="KW-1003">Cell membrane</keyword>